<evidence type="ECO:0000256" key="1">
    <source>
        <dbReference type="ARBA" id="ARBA00004429"/>
    </source>
</evidence>
<keyword evidence="5 9" id="KW-0812">Transmembrane</keyword>
<evidence type="ECO:0000256" key="8">
    <source>
        <dbReference type="ARBA" id="ARBA00038436"/>
    </source>
</evidence>
<evidence type="ECO:0000313" key="11">
    <source>
        <dbReference type="EMBL" id="MDT8899966.1"/>
    </source>
</evidence>
<dbReference type="Pfam" id="PF04290">
    <property type="entry name" value="DctQ"/>
    <property type="match status" value="1"/>
</dbReference>
<dbReference type="InterPro" id="IPR007387">
    <property type="entry name" value="TRAP_DctQ"/>
</dbReference>
<keyword evidence="4" id="KW-0997">Cell inner membrane</keyword>
<evidence type="ECO:0000256" key="3">
    <source>
        <dbReference type="ARBA" id="ARBA00022475"/>
    </source>
</evidence>
<feature type="domain" description="Tripartite ATP-independent periplasmic transporters DctQ component" evidence="10">
    <location>
        <begin position="27"/>
        <end position="152"/>
    </location>
</feature>
<evidence type="ECO:0000313" key="12">
    <source>
        <dbReference type="Proteomes" id="UP001254848"/>
    </source>
</evidence>
<dbReference type="InterPro" id="IPR055348">
    <property type="entry name" value="DctQ"/>
</dbReference>
<keyword evidence="7 9" id="KW-0472">Membrane</keyword>
<comment type="subcellular location">
    <subcellularLocation>
        <location evidence="1">Cell inner membrane</location>
        <topology evidence="1">Multi-pass membrane protein</topology>
    </subcellularLocation>
</comment>
<dbReference type="PANTHER" id="PTHR35011:SF11">
    <property type="entry name" value="TRAP TRANSPORTER SMALL PERMEASE PROTEIN"/>
    <property type="match status" value="1"/>
</dbReference>
<evidence type="ECO:0000256" key="7">
    <source>
        <dbReference type="ARBA" id="ARBA00023136"/>
    </source>
</evidence>
<keyword evidence="6 9" id="KW-1133">Transmembrane helix</keyword>
<evidence type="ECO:0000256" key="2">
    <source>
        <dbReference type="ARBA" id="ARBA00022448"/>
    </source>
</evidence>
<keyword evidence="2" id="KW-0813">Transport</keyword>
<keyword evidence="3" id="KW-1003">Cell membrane</keyword>
<comment type="similarity">
    <text evidence="8">Belongs to the TRAP transporter small permease family.</text>
</comment>
<evidence type="ECO:0000256" key="5">
    <source>
        <dbReference type="ARBA" id="ARBA00022692"/>
    </source>
</evidence>
<feature type="transmembrane region" description="Helical" evidence="9">
    <location>
        <begin position="131"/>
        <end position="157"/>
    </location>
</feature>
<feature type="transmembrane region" description="Helical" evidence="9">
    <location>
        <begin position="51"/>
        <end position="69"/>
    </location>
</feature>
<keyword evidence="12" id="KW-1185">Reference proteome</keyword>
<dbReference type="PANTHER" id="PTHR35011">
    <property type="entry name" value="2,3-DIKETO-L-GULONATE TRAP TRANSPORTER SMALL PERMEASE PROTEIN YIAM"/>
    <property type="match status" value="1"/>
</dbReference>
<evidence type="ECO:0000259" key="10">
    <source>
        <dbReference type="Pfam" id="PF04290"/>
    </source>
</evidence>
<proteinExistence type="inferred from homology"/>
<dbReference type="RefSeq" id="WP_413778529.1">
    <property type="nucleotide sequence ID" value="NZ_JAUOZS010000001.1"/>
</dbReference>
<sequence>MLQLIRRVNDILLKGAGWGTVFFMAVMAIVIPYEVFGRCLLARMSTWSGEVSTFSLVWASMLGGAVGLRKGYQVGMTAALDALPPVVAKMVRGLGFIFMFIFLGVMIYYGASQTLANAAQRSPAMQIPMCYPYAALPVGFLLMLLVTIEDLLVFLGLGPAKEEQA</sequence>
<accession>A0ABU3NT11</accession>
<reference evidence="11 12" key="1">
    <citation type="submission" date="2023-07" db="EMBL/GenBank/DDBJ databases">
        <title>The novel representative of Negativicutes class, Anaeroselena agilis gen. nov. sp. nov.</title>
        <authorList>
            <person name="Prokofeva M.I."/>
            <person name="Elcheninov A.G."/>
            <person name="Klyukina A."/>
            <person name="Kublanov I.V."/>
            <person name="Frolov E.N."/>
            <person name="Podosokorskaya O.A."/>
        </authorList>
    </citation>
    <scope>NUCLEOTIDE SEQUENCE [LARGE SCALE GENOMIC DNA]</scope>
    <source>
        <strain evidence="11 12">4137-cl</strain>
    </source>
</reference>
<evidence type="ECO:0000256" key="9">
    <source>
        <dbReference type="SAM" id="Phobius"/>
    </source>
</evidence>
<evidence type="ECO:0000256" key="4">
    <source>
        <dbReference type="ARBA" id="ARBA00022519"/>
    </source>
</evidence>
<evidence type="ECO:0000256" key="6">
    <source>
        <dbReference type="ARBA" id="ARBA00022989"/>
    </source>
</evidence>
<comment type="caution">
    <text evidence="11">The sequence shown here is derived from an EMBL/GenBank/DDBJ whole genome shotgun (WGS) entry which is preliminary data.</text>
</comment>
<feature type="transmembrane region" description="Helical" evidence="9">
    <location>
        <begin position="12"/>
        <end position="31"/>
    </location>
</feature>
<gene>
    <name evidence="11" type="ORF">Q4T40_01795</name>
</gene>
<name>A0ABU3NT11_9FIRM</name>
<dbReference type="EMBL" id="JAUOZS010000001">
    <property type="protein sequence ID" value="MDT8899966.1"/>
    <property type="molecule type" value="Genomic_DNA"/>
</dbReference>
<feature type="transmembrane region" description="Helical" evidence="9">
    <location>
        <begin position="90"/>
        <end position="111"/>
    </location>
</feature>
<organism evidence="11 12">
    <name type="scientific">Anaeroselena agilis</name>
    <dbReference type="NCBI Taxonomy" id="3063788"/>
    <lineage>
        <taxon>Bacteria</taxon>
        <taxon>Bacillati</taxon>
        <taxon>Bacillota</taxon>
        <taxon>Negativicutes</taxon>
        <taxon>Acetonemataceae</taxon>
        <taxon>Anaeroselena</taxon>
    </lineage>
</organism>
<protein>
    <submittedName>
        <fullName evidence="11">TRAP transporter small permease</fullName>
    </submittedName>
</protein>
<dbReference type="Proteomes" id="UP001254848">
    <property type="component" value="Unassembled WGS sequence"/>
</dbReference>